<dbReference type="KEGG" id="aqu:100632737"/>
<dbReference type="InterPro" id="IPR005821">
    <property type="entry name" value="Ion_trans_dom"/>
</dbReference>
<comment type="subcellular location">
    <subcellularLocation>
        <location evidence="1">Membrane</location>
        <topology evidence="1">Multi-pass membrane protein</topology>
    </subcellularLocation>
</comment>
<evidence type="ECO:0000256" key="9">
    <source>
        <dbReference type="ARBA" id="ARBA00023065"/>
    </source>
</evidence>
<dbReference type="GO" id="GO:0007601">
    <property type="term" value="P:visual perception"/>
    <property type="evidence" value="ECO:0007669"/>
    <property type="project" value="UniProtKB-KW"/>
</dbReference>
<evidence type="ECO:0000259" key="18">
    <source>
        <dbReference type="PROSITE" id="PS50042"/>
    </source>
</evidence>
<dbReference type="InterPro" id="IPR018488">
    <property type="entry name" value="cNMP-bd_CS"/>
</dbReference>
<keyword evidence="20" id="KW-1185">Reference proteome</keyword>
<feature type="region of interest" description="Disordered" evidence="16">
    <location>
        <begin position="1"/>
        <end position="42"/>
    </location>
</feature>
<dbReference type="InterPro" id="IPR014710">
    <property type="entry name" value="RmlC-like_jellyroll"/>
</dbReference>
<dbReference type="Pfam" id="PF00520">
    <property type="entry name" value="Ion_trans"/>
    <property type="match status" value="1"/>
</dbReference>
<dbReference type="GO" id="GO:0017071">
    <property type="term" value="C:intracellular cyclic nucleotide activated cation channel complex"/>
    <property type="evidence" value="ECO:0007669"/>
    <property type="project" value="TreeGrafter"/>
</dbReference>
<dbReference type="PROSITE" id="PS00889">
    <property type="entry name" value="CNMP_BINDING_2"/>
    <property type="match status" value="1"/>
</dbReference>
<dbReference type="GO" id="GO:0005886">
    <property type="term" value="C:plasma membrane"/>
    <property type="evidence" value="ECO:0007669"/>
    <property type="project" value="TreeGrafter"/>
</dbReference>
<evidence type="ECO:0000256" key="12">
    <source>
        <dbReference type="ARBA" id="ARBA00023303"/>
    </source>
</evidence>
<proteinExistence type="predicted"/>
<feature type="compositionally biased region" description="Acidic residues" evidence="16">
    <location>
        <begin position="1"/>
        <end position="11"/>
    </location>
</feature>
<dbReference type="InterPro" id="IPR050866">
    <property type="entry name" value="CNG_cation_channel"/>
</dbReference>
<evidence type="ECO:0000256" key="6">
    <source>
        <dbReference type="ARBA" id="ARBA00022741"/>
    </source>
</evidence>
<name>A0A1X7VIZ6_AMPQE</name>
<sequence length="630" mass="72639">MSSEMECEDYSDSLSSLDLETNLQTPTTVQWDPVSVPSPPSKDNIDEIVRDLLCDDDDDVFVPVKVSKNIKSVLHQKAQQVRTQRKEDVDIITTSPICNTPTVSDVSSISEHSQLYTYDYDNDDDADRYHGIYKIFKFPQRIKRTFKKCKCTCGYSVDPNGSVYLWWLAFMFLIYSYNLMSISLRSSFPFVQGTNFTSIGSLKGPPEISNLGLLLMWMVLDVIMDAMYVVDIVFISSHLVAASESIEAKDVKINVKDLWHHYVSKWHFWVDVLSLLPLEILYIVPLLRFNVLLRLPRLIRIHRVYMFYDLFESSIKYPHAFRLAKMAGYLLLTVHIYACIYYVVSAREGFGTNSWVYDGQGISYIRCFYWALMSVATIHDLNERSPGNNLEFALGAFGHLVGVFIFAIVISEIKNIVEAANLQKLLYRQKQDQMKQFMQSHKIPPEIQKKVKDWSDYTFTHQRMLHEDKALESLPKKMRSDIAMNVHFSTLSKVKIFKGFERNLLRELVLKLHPLLVMPKEYICKKDEIGREMYIVNKGVVQVFGGQPRQLLVELGPGSVFGEISLLATGRGNRRTADVVSKGYSNLFVLSKKDLNETLVDYPFAKEKLKKKANFLLQQDKRRSKTSLRQ</sequence>
<evidence type="ECO:0000256" key="4">
    <source>
        <dbReference type="ARBA" id="ARBA00022606"/>
    </source>
</evidence>
<dbReference type="FunFam" id="1.10.287.70:FF:000072">
    <property type="entry name" value="Cyclic nucleotide gated channel beta 3"/>
    <property type="match status" value="1"/>
</dbReference>
<keyword evidence="10 17" id="KW-0472">Membrane</keyword>
<feature type="domain" description="Cyclic nucleotide-binding" evidence="18">
    <location>
        <begin position="496"/>
        <end position="599"/>
    </location>
</feature>
<dbReference type="FunFam" id="1.10.287.630:FF:000001">
    <property type="entry name" value="Cyclic nucleotide-gated channel alpha 3"/>
    <property type="match status" value="1"/>
</dbReference>
<dbReference type="GO" id="GO:0044877">
    <property type="term" value="F:protein-containing complex binding"/>
    <property type="evidence" value="ECO:0007669"/>
    <property type="project" value="TreeGrafter"/>
</dbReference>
<keyword evidence="12" id="KW-0407">Ion channel</keyword>
<evidence type="ECO:0000256" key="16">
    <source>
        <dbReference type="SAM" id="MobiDB-lite"/>
    </source>
</evidence>
<dbReference type="InterPro" id="IPR018490">
    <property type="entry name" value="cNMP-bd_dom_sf"/>
</dbReference>
<evidence type="ECO:0000256" key="13">
    <source>
        <dbReference type="ARBA" id="ARBA00023305"/>
    </source>
</evidence>
<dbReference type="GO" id="GO:0005223">
    <property type="term" value="F:intracellularly cGMP-activated cation channel activity"/>
    <property type="evidence" value="ECO:0007669"/>
    <property type="project" value="TreeGrafter"/>
</dbReference>
<dbReference type="AlphaFoldDB" id="A0A1X7VIZ6"/>
<dbReference type="eggNOG" id="KOG0499">
    <property type="taxonomic scope" value="Eukaryota"/>
</dbReference>
<dbReference type="Proteomes" id="UP000007879">
    <property type="component" value="Unassembled WGS sequence"/>
</dbReference>
<comment type="catalytic activity">
    <reaction evidence="14">
        <text>K(+)(in) = K(+)(out)</text>
        <dbReference type="Rhea" id="RHEA:29463"/>
        <dbReference type="ChEBI" id="CHEBI:29103"/>
    </reaction>
</comment>
<keyword evidence="5 17" id="KW-0812">Transmembrane</keyword>
<dbReference type="SUPFAM" id="SSF81324">
    <property type="entry name" value="Voltage-gated potassium channels"/>
    <property type="match status" value="1"/>
</dbReference>
<evidence type="ECO:0000313" key="20">
    <source>
        <dbReference type="Proteomes" id="UP000007879"/>
    </source>
</evidence>
<evidence type="ECO:0000256" key="2">
    <source>
        <dbReference type="ARBA" id="ARBA00022448"/>
    </source>
</evidence>
<evidence type="ECO:0000313" key="19">
    <source>
        <dbReference type="EnsemblMetazoa" id="Aqu2.1.40012_001"/>
    </source>
</evidence>
<dbReference type="InParanoid" id="A0A1X7VIZ6"/>
<dbReference type="Gene3D" id="1.10.287.630">
    <property type="entry name" value="Helix hairpin bin"/>
    <property type="match status" value="1"/>
</dbReference>
<keyword evidence="4" id="KW-0716">Sensory transduction</keyword>
<dbReference type="CDD" id="cd00038">
    <property type="entry name" value="CAP_ED"/>
    <property type="match status" value="1"/>
</dbReference>
<keyword evidence="7 17" id="KW-1133">Transmembrane helix</keyword>
<evidence type="ECO:0000256" key="7">
    <source>
        <dbReference type="ARBA" id="ARBA00022989"/>
    </source>
</evidence>
<dbReference type="Gene3D" id="1.10.287.70">
    <property type="match status" value="1"/>
</dbReference>
<evidence type="ECO:0000256" key="5">
    <source>
        <dbReference type="ARBA" id="ARBA00022692"/>
    </source>
</evidence>
<gene>
    <name evidence="19" type="primary">100632737</name>
</gene>
<dbReference type="SUPFAM" id="SSF51206">
    <property type="entry name" value="cAMP-binding domain-like"/>
    <property type="match status" value="1"/>
</dbReference>
<feature type="transmembrane region" description="Helical" evidence="17">
    <location>
        <begin position="163"/>
        <end position="180"/>
    </location>
</feature>
<feature type="compositionally biased region" description="Polar residues" evidence="16">
    <location>
        <begin position="21"/>
        <end position="30"/>
    </location>
</feature>
<dbReference type="EnsemblMetazoa" id="XM_011411780.2">
    <property type="protein sequence ID" value="XP_011410082.2"/>
    <property type="gene ID" value="LOC100632737"/>
</dbReference>
<dbReference type="OrthoDB" id="421226at2759"/>
<evidence type="ECO:0000256" key="3">
    <source>
        <dbReference type="ARBA" id="ARBA00022535"/>
    </source>
</evidence>
<keyword evidence="6" id="KW-0547">Nucleotide-binding</keyword>
<evidence type="ECO:0000256" key="1">
    <source>
        <dbReference type="ARBA" id="ARBA00004141"/>
    </source>
</evidence>
<accession>A0A1X7VIZ6</accession>
<organism evidence="19">
    <name type="scientific">Amphimedon queenslandica</name>
    <name type="common">Sponge</name>
    <dbReference type="NCBI Taxonomy" id="400682"/>
    <lineage>
        <taxon>Eukaryota</taxon>
        <taxon>Metazoa</taxon>
        <taxon>Porifera</taxon>
        <taxon>Demospongiae</taxon>
        <taxon>Heteroscleromorpha</taxon>
        <taxon>Haplosclerida</taxon>
        <taxon>Niphatidae</taxon>
        <taxon>Amphimedon</taxon>
    </lineage>
</organism>
<reference evidence="19" key="2">
    <citation type="submission" date="2017-05" db="UniProtKB">
        <authorList>
            <consortium name="EnsemblMetazoa"/>
        </authorList>
    </citation>
    <scope>IDENTIFICATION</scope>
</reference>
<feature type="transmembrane region" description="Helical" evidence="17">
    <location>
        <begin position="326"/>
        <end position="344"/>
    </location>
</feature>
<keyword evidence="8" id="KW-0142">cGMP-binding</keyword>
<evidence type="ECO:0000256" key="10">
    <source>
        <dbReference type="ARBA" id="ARBA00023136"/>
    </source>
</evidence>
<dbReference type="Gene3D" id="2.60.120.10">
    <property type="entry name" value="Jelly Rolls"/>
    <property type="match status" value="1"/>
</dbReference>
<protein>
    <recommendedName>
        <fullName evidence="18">Cyclic nucleotide-binding domain-containing protein</fullName>
    </recommendedName>
</protein>
<evidence type="ECO:0000256" key="17">
    <source>
        <dbReference type="SAM" id="Phobius"/>
    </source>
</evidence>
<dbReference type="EnsemblMetazoa" id="Aqu2.1.40012_001">
    <property type="protein sequence ID" value="Aqu2.1.40012_001"/>
    <property type="gene ID" value="Aqu2.1.40012"/>
</dbReference>
<dbReference type="PANTHER" id="PTHR45638:SF1">
    <property type="entry name" value="CYCLIC NUCLEOTIDE-GATED ION CHANNEL SUBUNIT B, ISOFORM A"/>
    <property type="match status" value="1"/>
</dbReference>
<feature type="transmembrane region" description="Helical" evidence="17">
    <location>
        <begin position="266"/>
        <end position="287"/>
    </location>
</feature>
<dbReference type="GO" id="GO:0030553">
    <property type="term" value="F:cGMP binding"/>
    <property type="evidence" value="ECO:0007669"/>
    <property type="project" value="UniProtKB-KW"/>
</dbReference>
<dbReference type="GO" id="GO:0005222">
    <property type="term" value="F:intracellularly cAMP-activated cation channel activity"/>
    <property type="evidence" value="ECO:0007669"/>
    <property type="project" value="TreeGrafter"/>
</dbReference>
<keyword evidence="13" id="KW-0844">Vision</keyword>
<dbReference type="Pfam" id="PF00027">
    <property type="entry name" value="cNMP_binding"/>
    <property type="match status" value="1"/>
</dbReference>
<keyword evidence="2" id="KW-0813">Transport</keyword>
<dbReference type="PROSITE" id="PS50042">
    <property type="entry name" value="CNMP_BINDING_3"/>
    <property type="match status" value="1"/>
</dbReference>
<keyword evidence="3" id="KW-0140">cGMP</keyword>
<dbReference type="PANTHER" id="PTHR45638">
    <property type="entry name" value="CYCLIC NUCLEOTIDE-GATED CATION CHANNEL SUBUNIT A"/>
    <property type="match status" value="1"/>
</dbReference>
<comment type="catalytic activity">
    <reaction evidence="15">
        <text>Na(+)(in) = Na(+)(out)</text>
        <dbReference type="Rhea" id="RHEA:34963"/>
        <dbReference type="ChEBI" id="CHEBI:29101"/>
    </reaction>
</comment>
<keyword evidence="11" id="KW-1071">Ligand-gated ion channel</keyword>
<evidence type="ECO:0000256" key="11">
    <source>
        <dbReference type="ARBA" id="ARBA00023286"/>
    </source>
</evidence>
<dbReference type="SMART" id="SM00100">
    <property type="entry name" value="cNMP"/>
    <property type="match status" value="1"/>
</dbReference>
<reference evidence="20" key="1">
    <citation type="journal article" date="2010" name="Nature">
        <title>The Amphimedon queenslandica genome and the evolution of animal complexity.</title>
        <authorList>
            <person name="Srivastava M."/>
            <person name="Simakov O."/>
            <person name="Chapman J."/>
            <person name="Fahey B."/>
            <person name="Gauthier M.E."/>
            <person name="Mitros T."/>
            <person name="Richards G.S."/>
            <person name="Conaco C."/>
            <person name="Dacre M."/>
            <person name="Hellsten U."/>
            <person name="Larroux C."/>
            <person name="Putnam N.H."/>
            <person name="Stanke M."/>
            <person name="Adamska M."/>
            <person name="Darling A."/>
            <person name="Degnan S.M."/>
            <person name="Oakley T.H."/>
            <person name="Plachetzki D.C."/>
            <person name="Zhai Y."/>
            <person name="Adamski M."/>
            <person name="Calcino A."/>
            <person name="Cummins S.F."/>
            <person name="Goodstein D.M."/>
            <person name="Harris C."/>
            <person name="Jackson D.J."/>
            <person name="Leys S.P."/>
            <person name="Shu S."/>
            <person name="Woodcroft B.J."/>
            <person name="Vervoort M."/>
            <person name="Kosik K.S."/>
            <person name="Manning G."/>
            <person name="Degnan B.M."/>
            <person name="Rokhsar D.S."/>
        </authorList>
    </citation>
    <scope>NUCLEOTIDE SEQUENCE [LARGE SCALE GENOMIC DNA]</scope>
</reference>
<dbReference type="FunFam" id="2.60.120.10:FF:000020">
    <property type="entry name" value="Cyclic nucleotide-gated channel beta 3"/>
    <property type="match status" value="1"/>
</dbReference>
<keyword evidence="9" id="KW-0406">Ion transport</keyword>
<evidence type="ECO:0000256" key="8">
    <source>
        <dbReference type="ARBA" id="ARBA00022992"/>
    </source>
</evidence>
<evidence type="ECO:0000256" key="14">
    <source>
        <dbReference type="ARBA" id="ARBA00034430"/>
    </source>
</evidence>
<dbReference type="InterPro" id="IPR000595">
    <property type="entry name" value="cNMP-bd_dom"/>
</dbReference>
<dbReference type="STRING" id="400682.A0A1X7VIZ6"/>
<feature type="transmembrane region" description="Helical" evidence="17">
    <location>
        <begin position="392"/>
        <end position="410"/>
    </location>
</feature>
<evidence type="ECO:0000256" key="15">
    <source>
        <dbReference type="ARBA" id="ARBA00036239"/>
    </source>
</evidence>